<evidence type="ECO:0000256" key="5">
    <source>
        <dbReference type="ARBA" id="ARBA00022741"/>
    </source>
</evidence>
<evidence type="ECO:0000256" key="4">
    <source>
        <dbReference type="ARBA" id="ARBA00022695"/>
    </source>
</evidence>
<dbReference type="AlphaFoldDB" id="Q23GA2"/>
<dbReference type="InterPro" id="IPR014729">
    <property type="entry name" value="Rossmann-like_a/b/a_fold"/>
</dbReference>
<evidence type="ECO:0000256" key="7">
    <source>
        <dbReference type="ARBA" id="ARBA00023027"/>
    </source>
</evidence>
<dbReference type="HOGENOM" id="CLU_069765_3_0_1"/>
<evidence type="ECO:0000259" key="8">
    <source>
        <dbReference type="Pfam" id="PF01467"/>
    </source>
</evidence>
<evidence type="ECO:0000313" key="9">
    <source>
        <dbReference type="EMBL" id="EAR95358.3"/>
    </source>
</evidence>
<dbReference type="InterPro" id="IPR005248">
    <property type="entry name" value="NadD/NMNAT"/>
</dbReference>
<dbReference type="Pfam" id="PF01467">
    <property type="entry name" value="CTP_transf_like"/>
    <property type="match status" value="1"/>
</dbReference>
<dbReference type="GO" id="GO:0005524">
    <property type="term" value="F:ATP binding"/>
    <property type="evidence" value="ECO:0007669"/>
    <property type="project" value="UniProtKB-KW"/>
</dbReference>
<keyword evidence="5" id="KW-0547">Nucleotide-binding</keyword>
<dbReference type="RefSeq" id="XP_001015603.3">
    <property type="nucleotide sequence ID" value="XM_001015603.3"/>
</dbReference>
<dbReference type="GO" id="GO:0070566">
    <property type="term" value="F:adenylyltransferase activity"/>
    <property type="evidence" value="ECO:0007669"/>
    <property type="project" value="UniProtKB-ARBA"/>
</dbReference>
<dbReference type="STRING" id="312017.Q23GA2"/>
<protein>
    <submittedName>
        <fullName evidence="9">Cytidylyltransferase</fullName>
    </submittedName>
</protein>
<keyword evidence="2" id="KW-0662">Pyridine nucleotide biosynthesis</keyword>
<dbReference type="CDD" id="cd02165">
    <property type="entry name" value="NMNAT"/>
    <property type="match status" value="1"/>
</dbReference>
<dbReference type="GO" id="GO:0009435">
    <property type="term" value="P:NAD+ biosynthetic process"/>
    <property type="evidence" value="ECO:0007669"/>
    <property type="project" value="UniProtKB-UniPathway"/>
</dbReference>
<evidence type="ECO:0000256" key="6">
    <source>
        <dbReference type="ARBA" id="ARBA00022840"/>
    </source>
</evidence>
<dbReference type="PANTHER" id="PTHR39321">
    <property type="entry name" value="NICOTINATE-NUCLEOTIDE ADENYLYLTRANSFERASE-RELATED"/>
    <property type="match status" value="1"/>
</dbReference>
<dbReference type="Gene3D" id="3.40.50.620">
    <property type="entry name" value="HUPs"/>
    <property type="match status" value="1"/>
</dbReference>
<dbReference type="PANTHER" id="PTHR39321:SF3">
    <property type="entry name" value="PHOSPHOPANTETHEINE ADENYLYLTRANSFERASE"/>
    <property type="match status" value="1"/>
</dbReference>
<evidence type="ECO:0000256" key="3">
    <source>
        <dbReference type="ARBA" id="ARBA00022679"/>
    </source>
</evidence>
<dbReference type="Proteomes" id="UP000009168">
    <property type="component" value="Unassembled WGS sequence"/>
</dbReference>
<keyword evidence="3" id="KW-0808">Transferase</keyword>
<feature type="domain" description="Cytidyltransferase-like" evidence="8">
    <location>
        <begin position="9"/>
        <end position="174"/>
    </location>
</feature>
<reference evidence="10" key="1">
    <citation type="journal article" date="2006" name="PLoS Biol.">
        <title>Macronuclear genome sequence of the ciliate Tetrahymena thermophila, a model eukaryote.</title>
        <authorList>
            <person name="Eisen J.A."/>
            <person name="Coyne R.S."/>
            <person name="Wu M."/>
            <person name="Wu D."/>
            <person name="Thiagarajan M."/>
            <person name="Wortman J.R."/>
            <person name="Badger J.H."/>
            <person name="Ren Q."/>
            <person name="Amedeo P."/>
            <person name="Jones K.M."/>
            <person name="Tallon L.J."/>
            <person name="Delcher A.L."/>
            <person name="Salzberg S.L."/>
            <person name="Silva J.C."/>
            <person name="Haas B.J."/>
            <person name="Majoros W.H."/>
            <person name="Farzad M."/>
            <person name="Carlton J.M."/>
            <person name="Smith R.K. Jr."/>
            <person name="Garg J."/>
            <person name="Pearlman R.E."/>
            <person name="Karrer K.M."/>
            <person name="Sun L."/>
            <person name="Manning G."/>
            <person name="Elde N.C."/>
            <person name="Turkewitz A.P."/>
            <person name="Asai D.J."/>
            <person name="Wilkes D.E."/>
            <person name="Wang Y."/>
            <person name="Cai H."/>
            <person name="Collins K."/>
            <person name="Stewart B.A."/>
            <person name="Lee S.R."/>
            <person name="Wilamowska K."/>
            <person name="Weinberg Z."/>
            <person name="Ruzzo W.L."/>
            <person name="Wloga D."/>
            <person name="Gaertig J."/>
            <person name="Frankel J."/>
            <person name="Tsao C.-C."/>
            <person name="Gorovsky M.A."/>
            <person name="Keeling P.J."/>
            <person name="Waller R.F."/>
            <person name="Patron N.J."/>
            <person name="Cherry J.M."/>
            <person name="Stover N.A."/>
            <person name="Krieger C.J."/>
            <person name="del Toro C."/>
            <person name="Ryder H.F."/>
            <person name="Williamson S.C."/>
            <person name="Barbeau R.A."/>
            <person name="Hamilton E.P."/>
            <person name="Orias E."/>
        </authorList>
    </citation>
    <scope>NUCLEOTIDE SEQUENCE [LARGE SCALE GENOMIC DNA]</scope>
    <source>
        <strain evidence="10">SB210</strain>
    </source>
</reference>
<dbReference type="eggNOG" id="ENOG502S7Z1">
    <property type="taxonomic scope" value="Eukaryota"/>
</dbReference>
<dbReference type="KEGG" id="tet:TTHERM_00075630"/>
<dbReference type="EMBL" id="GG662704">
    <property type="protein sequence ID" value="EAR95358.3"/>
    <property type="molecule type" value="Genomic_DNA"/>
</dbReference>
<dbReference type="OrthoDB" id="422187at2759"/>
<sequence>MNQKKRIGILGGTFDPPTLSHIEIAKQSLLQHVVDEVWIVPCGLRTDKITQTEPKHRLEMVSIAVKEVIEQNPSLEGKLVTNDIEVKNNRTIPTYPLMKRFEKENPEYDFYFLMGYDLIKGLLSWDQGQELVNEIKFIIAGQPNLEWKQFDDYFPKNYKLIKIYENVRSTNYRKIIVESYKQNNNSYPADLGLEAGLLSQNIINYIIQNNLYVQQI</sequence>
<comment type="pathway">
    <text evidence="1">Cofactor biosynthesis; NAD(+) biosynthesis.</text>
</comment>
<evidence type="ECO:0000313" key="10">
    <source>
        <dbReference type="Proteomes" id="UP000009168"/>
    </source>
</evidence>
<name>Q23GA2_TETTS</name>
<proteinExistence type="inferred from homology"/>
<organism evidence="9 10">
    <name type="scientific">Tetrahymena thermophila (strain SB210)</name>
    <dbReference type="NCBI Taxonomy" id="312017"/>
    <lineage>
        <taxon>Eukaryota</taxon>
        <taxon>Sar</taxon>
        <taxon>Alveolata</taxon>
        <taxon>Ciliophora</taxon>
        <taxon>Intramacronucleata</taxon>
        <taxon>Oligohymenophorea</taxon>
        <taxon>Hymenostomatida</taxon>
        <taxon>Tetrahymenina</taxon>
        <taxon>Tetrahymenidae</taxon>
        <taxon>Tetrahymena</taxon>
    </lineage>
</organism>
<dbReference type="GeneID" id="7831235"/>
<keyword evidence="6" id="KW-0067">ATP-binding</keyword>
<gene>
    <name evidence="9" type="ORF">TTHERM_00075630</name>
</gene>
<dbReference type="InterPro" id="IPR004821">
    <property type="entry name" value="Cyt_trans-like"/>
</dbReference>
<accession>Q23GA2</accession>
<evidence type="ECO:0000256" key="2">
    <source>
        <dbReference type="ARBA" id="ARBA00022642"/>
    </source>
</evidence>
<keyword evidence="10" id="KW-1185">Reference proteome</keyword>
<keyword evidence="7" id="KW-0520">NAD</keyword>
<dbReference type="InParanoid" id="Q23GA2"/>
<dbReference type="HAMAP" id="MF_00244">
    <property type="entry name" value="NaMN_adenylyltr"/>
    <property type="match status" value="1"/>
</dbReference>
<evidence type="ECO:0000256" key="1">
    <source>
        <dbReference type="ARBA" id="ARBA00004790"/>
    </source>
</evidence>
<dbReference type="SUPFAM" id="SSF52374">
    <property type="entry name" value="Nucleotidylyl transferase"/>
    <property type="match status" value="1"/>
</dbReference>
<keyword evidence="4 9" id="KW-0548">Nucleotidyltransferase</keyword>
<dbReference type="UniPathway" id="UPA00253">
    <property type="reaction ID" value="UER00600"/>
</dbReference>